<dbReference type="Proteomes" id="UP000186400">
    <property type="component" value="Unassembled WGS sequence"/>
</dbReference>
<dbReference type="AlphaFoldDB" id="A0A1N6TWA4"/>
<name>A0A1N6TWA4_9SPIO</name>
<organism evidence="1 2">
    <name type="scientific">Alkalispirochaeta americana</name>
    <dbReference type="NCBI Taxonomy" id="159291"/>
    <lineage>
        <taxon>Bacteria</taxon>
        <taxon>Pseudomonadati</taxon>
        <taxon>Spirochaetota</taxon>
        <taxon>Spirochaetia</taxon>
        <taxon>Spirochaetales</taxon>
        <taxon>Spirochaetaceae</taxon>
        <taxon>Alkalispirochaeta</taxon>
    </lineage>
</organism>
<keyword evidence="2" id="KW-1185">Reference proteome</keyword>
<evidence type="ECO:0008006" key="3">
    <source>
        <dbReference type="Google" id="ProtNLM"/>
    </source>
</evidence>
<protein>
    <recommendedName>
        <fullName evidence="3">PEGA domain-containing protein</fullName>
    </recommendedName>
</protein>
<dbReference type="EMBL" id="FTMS01000011">
    <property type="protein sequence ID" value="SIQ57376.1"/>
    <property type="molecule type" value="Genomic_DNA"/>
</dbReference>
<dbReference type="RefSeq" id="WP_076488988.1">
    <property type="nucleotide sequence ID" value="NZ_FTMS01000011.1"/>
</dbReference>
<accession>A0A1N6TWA4</accession>
<evidence type="ECO:0000313" key="2">
    <source>
        <dbReference type="Proteomes" id="UP000186400"/>
    </source>
</evidence>
<sequence length="424" mass="44896">MGVDMVRSRRVLVFSAAAAFLFLSGGGSLFSGGHPLLPALGIYLPSVEAAEVDPGEKAAVLPLLESLLEGSLRESGRFRLYRERGDGPALEAFSPAVDAVVAARVGEVSGGGLQVMLELFHQGRSVWVQRQDLPSGEDAPGSFSVLFRLIEATRERLEGYFPDHGRVLLRNEGVPGAYAVYAGGELLGHGLEEVILPAGTHRLELWRLQGDLEYPLAQRTVTIAPGEVLEVRFALQEDSGTPGLSFFGGFADDWYALFDLRAALMIPMEGLDQFSGLAGGGFATVLFNDVFFRHHVLGVEAGFISFDPDLKDSDDPLDATLEAALLLLTTGISFGPVPVADMALRGGVGIAMTNSSVRDGKDGGGVVSDDSDASYQPAFSSSLDIGIGLGNTGRLSISVGYYGIYDEGELFSFLGLGLGLGARF</sequence>
<dbReference type="STRING" id="159291.SAMN05920897_11113"/>
<evidence type="ECO:0000313" key="1">
    <source>
        <dbReference type="EMBL" id="SIQ57376.1"/>
    </source>
</evidence>
<gene>
    <name evidence="1" type="ORF">SAMN05920897_11113</name>
</gene>
<proteinExistence type="predicted"/>
<reference evidence="1 2" key="1">
    <citation type="submission" date="2017-01" db="EMBL/GenBank/DDBJ databases">
        <authorList>
            <person name="Mah S.A."/>
            <person name="Swanson W.J."/>
            <person name="Moy G.W."/>
            <person name="Vacquier V.D."/>
        </authorList>
    </citation>
    <scope>NUCLEOTIDE SEQUENCE [LARGE SCALE GENOMIC DNA]</scope>
    <source>
        <strain evidence="1 2">ASpG1</strain>
    </source>
</reference>